<feature type="repeat" description="WD" evidence="4">
    <location>
        <begin position="266"/>
        <end position="308"/>
    </location>
</feature>
<dbReference type="InterPro" id="IPR050459">
    <property type="entry name" value="WD_repeat_RBAP46/RBAP48/MSI1"/>
</dbReference>
<dbReference type="PANTHER" id="PTHR22850">
    <property type="entry name" value="WD40 REPEAT FAMILY"/>
    <property type="match status" value="1"/>
</dbReference>
<dbReference type="InterPro" id="IPR019775">
    <property type="entry name" value="WD40_repeat_CS"/>
</dbReference>
<evidence type="ECO:0000256" key="1">
    <source>
        <dbReference type="ARBA" id="ARBA00009341"/>
    </source>
</evidence>
<dbReference type="AlphaFoldDB" id="A0A5S6QW39"/>
<dbReference type="Pfam" id="PF00400">
    <property type="entry name" value="WD40"/>
    <property type="match status" value="3"/>
</dbReference>
<dbReference type="Gene3D" id="2.130.10.10">
    <property type="entry name" value="YVTN repeat-like/Quinoprotein amine dehydrogenase"/>
    <property type="match status" value="1"/>
</dbReference>
<sequence length="364" mass="40257">MLCKKRSFKSTSDCAYPYARLCRRKLHAVTPNVCLVNGAEFYKGQHENEEEVAILARNVHEEKAALVAIGCSKMEPANSKSKSATGCCTMMKNHPTLVALRTAKSELFLHSFNQNESGENQQLATLKGHEKCGFGVAWSEMAPNVLFSGDYANQLCWWIVTPSGANNGCIKHSARVVYHTRPVNDVAWSRRFGAICGSVGDDGRLCVWDLRGRKMWQPVAEVKLRNQQLRSLAFSPTSDCLLATGDITGKILLWDWRNISRSIATCGQHVGPVNQLQWSPHKSSILASGGEDGVVGIWDVKNIEKAIAPGGRDAPETVFLHTLNSTKECTGISWSPLHEWTIASVFENSRFEIWQPLIPSSCDP</sequence>
<dbReference type="InterPro" id="IPR001680">
    <property type="entry name" value="WD40_rpt"/>
</dbReference>
<dbReference type="InterPro" id="IPR015943">
    <property type="entry name" value="WD40/YVTN_repeat-like_dom_sf"/>
</dbReference>
<dbReference type="Proteomes" id="UP000046395">
    <property type="component" value="Unassembled WGS sequence"/>
</dbReference>
<reference evidence="6" key="1">
    <citation type="submission" date="2019-12" db="UniProtKB">
        <authorList>
            <consortium name="WormBaseParasite"/>
        </authorList>
    </citation>
    <scope>IDENTIFICATION</scope>
</reference>
<protein>
    <submittedName>
        <fullName evidence="6">WD_REPEATS_REGION domain-containing protein</fullName>
    </submittedName>
</protein>
<evidence type="ECO:0000256" key="3">
    <source>
        <dbReference type="ARBA" id="ARBA00022737"/>
    </source>
</evidence>
<evidence type="ECO:0000313" key="5">
    <source>
        <dbReference type="Proteomes" id="UP000046395"/>
    </source>
</evidence>
<accession>A0A5S6QW39</accession>
<dbReference type="SMART" id="SM00320">
    <property type="entry name" value="WD40"/>
    <property type="match status" value="5"/>
</dbReference>
<evidence type="ECO:0000313" key="6">
    <source>
        <dbReference type="WBParaSite" id="TMUE_3000011616.1"/>
    </source>
</evidence>
<dbReference type="WBParaSite" id="TMUE_3000011616.1">
    <property type="protein sequence ID" value="TMUE_3000011616.1"/>
    <property type="gene ID" value="WBGene00290253"/>
</dbReference>
<evidence type="ECO:0000256" key="2">
    <source>
        <dbReference type="ARBA" id="ARBA00022574"/>
    </source>
</evidence>
<dbReference type="PROSITE" id="PS50294">
    <property type="entry name" value="WD_REPEATS_REGION"/>
    <property type="match status" value="1"/>
</dbReference>
<comment type="similarity">
    <text evidence="1">Belongs to the WD repeat RBAP46/RBAP48/MSI1 family.</text>
</comment>
<keyword evidence="3" id="KW-0677">Repeat</keyword>
<proteinExistence type="inferred from homology"/>
<keyword evidence="5" id="KW-1185">Reference proteome</keyword>
<dbReference type="PROSITE" id="PS00678">
    <property type="entry name" value="WD_REPEATS_1"/>
    <property type="match status" value="2"/>
</dbReference>
<dbReference type="STRING" id="70415.A0A5S6QW39"/>
<name>A0A5S6QW39_TRIMR</name>
<dbReference type="PROSITE" id="PS50082">
    <property type="entry name" value="WD_REPEATS_2"/>
    <property type="match status" value="1"/>
</dbReference>
<evidence type="ECO:0000256" key="4">
    <source>
        <dbReference type="PROSITE-ProRule" id="PRU00221"/>
    </source>
</evidence>
<dbReference type="SUPFAM" id="SSF50978">
    <property type="entry name" value="WD40 repeat-like"/>
    <property type="match status" value="1"/>
</dbReference>
<dbReference type="InterPro" id="IPR036322">
    <property type="entry name" value="WD40_repeat_dom_sf"/>
</dbReference>
<organism evidence="5 6">
    <name type="scientific">Trichuris muris</name>
    <name type="common">Mouse whipworm</name>
    <dbReference type="NCBI Taxonomy" id="70415"/>
    <lineage>
        <taxon>Eukaryota</taxon>
        <taxon>Metazoa</taxon>
        <taxon>Ecdysozoa</taxon>
        <taxon>Nematoda</taxon>
        <taxon>Enoplea</taxon>
        <taxon>Dorylaimia</taxon>
        <taxon>Trichinellida</taxon>
        <taxon>Trichuridae</taxon>
        <taxon>Trichuris</taxon>
    </lineage>
</organism>
<keyword evidence="2 4" id="KW-0853">WD repeat</keyword>